<dbReference type="Pfam" id="PF01979">
    <property type="entry name" value="Amidohydro_1"/>
    <property type="match status" value="1"/>
</dbReference>
<dbReference type="SUPFAM" id="SSF51338">
    <property type="entry name" value="Composite domain of metallo-dependent hydrolases"/>
    <property type="match status" value="1"/>
</dbReference>
<comment type="caution">
    <text evidence="3">The sequence shown here is derived from an EMBL/GenBank/DDBJ whole genome shotgun (WGS) entry which is preliminary data.</text>
</comment>
<dbReference type="InterPro" id="IPR051781">
    <property type="entry name" value="Metallo-dep_Hydrolase"/>
</dbReference>
<evidence type="ECO:0000256" key="1">
    <source>
        <dbReference type="SAM" id="SignalP"/>
    </source>
</evidence>
<proteinExistence type="predicted"/>
<dbReference type="SUPFAM" id="SSF51556">
    <property type="entry name" value="Metallo-dependent hydrolases"/>
    <property type="match status" value="1"/>
</dbReference>
<dbReference type="Proteomes" id="UP000625631">
    <property type="component" value="Unassembled WGS sequence"/>
</dbReference>
<protein>
    <submittedName>
        <fullName evidence="3">Amidohydrolase family protein</fullName>
    </submittedName>
</protein>
<dbReference type="Gene3D" id="3.30.110.90">
    <property type="entry name" value="Amidohydrolase"/>
    <property type="match status" value="2"/>
</dbReference>
<reference evidence="3 4" key="1">
    <citation type="submission" date="2020-12" db="EMBL/GenBank/DDBJ databases">
        <title>Hymenobacter sp.</title>
        <authorList>
            <person name="Kim M.K."/>
        </authorList>
    </citation>
    <scope>NUCLEOTIDE SEQUENCE [LARGE SCALE GENOMIC DNA]</scope>
    <source>
        <strain evidence="3 4">BT442</strain>
    </source>
</reference>
<dbReference type="InterPro" id="IPR011059">
    <property type="entry name" value="Metal-dep_hydrolase_composite"/>
</dbReference>
<feature type="chain" id="PRO_5045283244" evidence="1">
    <location>
        <begin position="21"/>
        <end position="505"/>
    </location>
</feature>
<dbReference type="InterPro" id="IPR006680">
    <property type="entry name" value="Amidohydro-rel"/>
</dbReference>
<feature type="signal peptide" evidence="1">
    <location>
        <begin position="1"/>
        <end position="20"/>
    </location>
</feature>
<organism evidence="3 4">
    <name type="scientific">Hymenobacter negativus</name>
    <dbReference type="NCBI Taxonomy" id="2795026"/>
    <lineage>
        <taxon>Bacteria</taxon>
        <taxon>Pseudomonadati</taxon>
        <taxon>Bacteroidota</taxon>
        <taxon>Cytophagia</taxon>
        <taxon>Cytophagales</taxon>
        <taxon>Hymenobacteraceae</taxon>
        <taxon>Hymenobacter</taxon>
    </lineage>
</organism>
<dbReference type="Gene3D" id="2.30.40.10">
    <property type="entry name" value="Urease, subunit C, domain 1"/>
    <property type="match status" value="2"/>
</dbReference>
<dbReference type="PANTHER" id="PTHR43135">
    <property type="entry name" value="ALPHA-D-RIBOSE 1-METHYLPHOSPHONATE 5-TRIPHOSPHATE DIPHOSPHATASE"/>
    <property type="match status" value="1"/>
</dbReference>
<dbReference type="Gene3D" id="3.40.50.10910">
    <property type="entry name" value="Amidohydrolase"/>
    <property type="match status" value="1"/>
</dbReference>
<dbReference type="Gene3D" id="1.20.58.520">
    <property type="entry name" value="Amidohydrolase"/>
    <property type="match status" value="2"/>
</dbReference>
<evidence type="ECO:0000313" key="3">
    <source>
        <dbReference type="EMBL" id="MBH8558129.1"/>
    </source>
</evidence>
<evidence type="ECO:0000259" key="2">
    <source>
        <dbReference type="Pfam" id="PF01979"/>
    </source>
</evidence>
<gene>
    <name evidence="3" type="ORF">I7X13_08730</name>
</gene>
<keyword evidence="4" id="KW-1185">Reference proteome</keyword>
<dbReference type="PANTHER" id="PTHR43135:SF3">
    <property type="entry name" value="ALPHA-D-RIBOSE 1-METHYLPHOSPHONATE 5-TRIPHOSPHATE DIPHOSPHATASE"/>
    <property type="match status" value="1"/>
</dbReference>
<dbReference type="RefSeq" id="WP_198075193.1">
    <property type="nucleotide sequence ID" value="NZ_JAEDAE010000003.1"/>
</dbReference>
<evidence type="ECO:0000313" key="4">
    <source>
        <dbReference type="Proteomes" id="UP000625631"/>
    </source>
</evidence>
<dbReference type="InterPro" id="IPR032466">
    <property type="entry name" value="Metal_Hydrolase"/>
</dbReference>
<accession>A0ABS0Q7C2</accession>
<dbReference type="EMBL" id="JAEDAE010000003">
    <property type="protein sequence ID" value="MBH8558129.1"/>
    <property type="molecule type" value="Genomic_DNA"/>
</dbReference>
<name>A0ABS0Q7C2_9BACT</name>
<keyword evidence="1" id="KW-0732">Signal</keyword>
<feature type="domain" description="Amidohydrolase-related" evidence="2">
    <location>
        <begin position="380"/>
        <end position="473"/>
    </location>
</feature>
<sequence>MNINLRFLWLLLGLSCSGHLATGQRPAVVVIPPVIAPLPVDELVIANVNVVNVDLGEIEPHRNVVLRDGFIVSVGQWVPAGRGVPTLDGTGKYLVPGLWDFHTHALASAAEEQLALPLYVAHGITSIRDVSAARPLADLLRTYQALETGERVGPRIELAGPVLDGSADASTSLTLTASRAEGYARAEALMRTGWCSLQVGPYLSPEAFAGIAAAARLGRVHLAGAVPEAVPVLDAIAAGQRSIEHADKLLMGCSGHEAELVAARATALAGPRPLPTLQAGIKAQQKDIVASFSPSRCAALAQALMESRTAVMTGLVAHDFDLRHDPAPEDPRLRSVPANVRRQWAQAAHDRPHLSASRLTKIHAADSLQRGMVATFGLLGVRLVAGSDAGSGTPNLFYGGSLHDELEHLVALGLTPAEALRAGTANPAMATGHGFDSGRIQPAYAADVVLLNGNPLDDIHNLRLIEAVVLRGRLFSMTALAGLAAEAEQEAARQAVATHAATAIR</sequence>